<name>A0A7T4MUI2_9MICC</name>
<feature type="transmembrane region" description="Helical" evidence="1">
    <location>
        <begin position="158"/>
        <end position="179"/>
    </location>
</feature>
<dbReference type="Pfam" id="PF11139">
    <property type="entry name" value="SfLAP"/>
    <property type="match status" value="1"/>
</dbReference>
<proteinExistence type="predicted"/>
<dbReference type="RefSeq" id="WP_198490676.1">
    <property type="nucleotide sequence ID" value="NZ_CP066078.1"/>
</dbReference>
<evidence type="ECO:0000313" key="2">
    <source>
        <dbReference type="EMBL" id="QQC59833.1"/>
    </source>
</evidence>
<evidence type="ECO:0000256" key="1">
    <source>
        <dbReference type="SAM" id="Phobius"/>
    </source>
</evidence>
<feature type="transmembrane region" description="Helical" evidence="1">
    <location>
        <begin position="40"/>
        <end position="63"/>
    </location>
</feature>
<sequence>MLTLLAPLAGLALLDSTSVGTLVIPGLLLARPAPAYRALPWYAGTLFLFYLLIGLLGVGGLDLIGAASELRTTDLGLWVQLIVGAALLLWGVLSRDPDPEKSLTRWRSRLDRPLTRRGAAELGLTAGVIELAGMLPYLAALGMLTAADLPTPATTGLLAGYCLVMFLPALVLTGLRLSLGRGFTARLQRFTEWMMRQADHTLLWVAAIAGVLLVREPITELFLR</sequence>
<keyword evidence="1" id="KW-0812">Transmembrane</keyword>
<organism evidence="2 3">
    <name type="scientific">Rothia kristinae</name>
    <dbReference type="NCBI Taxonomy" id="37923"/>
    <lineage>
        <taxon>Bacteria</taxon>
        <taxon>Bacillati</taxon>
        <taxon>Actinomycetota</taxon>
        <taxon>Actinomycetes</taxon>
        <taxon>Micrococcales</taxon>
        <taxon>Micrococcaceae</taxon>
        <taxon>Rothia</taxon>
    </lineage>
</organism>
<feature type="transmembrane region" description="Helical" evidence="1">
    <location>
        <begin position="75"/>
        <end position="93"/>
    </location>
</feature>
<feature type="transmembrane region" description="Helical" evidence="1">
    <location>
        <begin position="200"/>
        <end position="218"/>
    </location>
</feature>
<evidence type="ECO:0000313" key="3">
    <source>
        <dbReference type="Proteomes" id="UP000595221"/>
    </source>
</evidence>
<keyword evidence="1" id="KW-1133">Transmembrane helix</keyword>
<protein>
    <submittedName>
        <fullName evidence="2">GAP family protein</fullName>
    </submittedName>
</protein>
<dbReference type="AlphaFoldDB" id="A0A7T4MUI2"/>
<keyword evidence="1" id="KW-0472">Membrane</keyword>
<accession>A0A7T4MUI2</accession>
<dbReference type="EMBL" id="CP066078">
    <property type="protein sequence ID" value="QQC59833.1"/>
    <property type="molecule type" value="Genomic_DNA"/>
</dbReference>
<dbReference type="InterPro" id="IPR021315">
    <property type="entry name" value="Gap/Sap"/>
</dbReference>
<reference evidence="2 3" key="1">
    <citation type="submission" date="2020-12" db="EMBL/GenBank/DDBJ databases">
        <title>FDA dAtabase for Regulatory Grade micrObial Sequences (FDA-ARGOS): Supporting development and validation of Infectious Disease Dx tests.</title>
        <authorList>
            <person name="Sproer C."/>
            <person name="Gronow S."/>
            <person name="Severitt S."/>
            <person name="Schroder I."/>
            <person name="Tallon L."/>
            <person name="Sadzewicz L."/>
            <person name="Zhao X."/>
            <person name="Boylan J."/>
            <person name="Ott S."/>
            <person name="Bowen H."/>
            <person name="Vavikolanu K."/>
            <person name="Mehta A."/>
            <person name="Aluvathingal J."/>
            <person name="Nadendla S."/>
            <person name="Lowell S."/>
            <person name="Myers T."/>
            <person name="Yan Y."/>
            <person name="Sichtig H."/>
        </authorList>
    </citation>
    <scope>NUCLEOTIDE SEQUENCE [LARGE SCALE GENOMIC DNA]</scope>
    <source>
        <strain evidence="2 3">FDAARGOS_1001</strain>
    </source>
</reference>
<dbReference type="Proteomes" id="UP000595221">
    <property type="component" value="Chromosome"/>
</dbReference>
<gene>
    <name evidence="2" type="ORF">I6H58_02310</name>
</gene>